<dbReference type="EMBL" id="REFV01000001">
    <property type="protein sequence ID" value="RMB63856.1"/>
    <property type="molecule type" value="Genomic_DNA"/>
</dbReference>
<accession>A0A3M0H2I1</accession>
<dbReference type="Proteomes" id="UP000281985">
    <property type="component" value="Unassembled WGS sequence"/>
</dbReference>
<feature type="domain" description="AraC effector-binding" evidence="1">
    <location>
        <begin position="183"/>
        <end position="340"/>
    </location>
</feature>
<dbReference type="Gene3D" id="3.20.80.10">
    <property type="entry name" value="Regulatory factor, effector binding domain"/>
    <property type="match status" value="1"/>
</dbReference>
<dbReference type="InterPro" id="IPR023393">
    <property type="entry name" value="START-like_dom_sf"/>
</dbReference>
<dbReference type="Gene3D" id="3.30.530.20">
    <property type="match status" value="1"/>
</dbReference>
<dbReference type="AlphaFoldDB" id="A0A3M0H2I1"/>
<name>A0A3M0H2I1_9FLAO</name>
<dbReference type="Pfam" id="PF06445">
    <property type="entry name" value="GyrI-like"/>
    <property type="match status" value="1"/>
</dbReference>
<reference evidence="2 3" key="1">
    <citation type="submission" date="2018-10" db="EMBL/GenBank/DDBJ databases">
        <title>Dokdonia luteus sp. nov., isolated from sea water.</title>
        <authorList>
            <person name="Zhou L.Y."/>
            <person name="Du Z.J."/>
        </authorList>
    </citation>
    <scope>NUCLEOTIDE SEQUENCE [LARGE SCALE GENOMIC DNA]</scope>
    <source>
        <strain evidence="2 3">SH27</strain>
    </source>
</reference>
<proteinExistence type="predicted"/>
<dbReference type="SUPFAM" id="SSF55136">
    <property type="entry name" value="Probable bacterial effector-binding domain"/>
    <property type="match status" value="1"/>
</dbReference>
<dbReference type="InterPro" id="IPR029442">
    <property type="entry name" value="GyrI-like"/>
</dbReference>
<evidence type="ECO:0000313" key="2">
    <source>
        <dbReference type="EMBL" id="RMB63856.1"/>
    </source>
</evidence>
<evidence type="ECO:0000313" key="3">
    <source>
        <dbReference type="Proteomes" id="UP000281985"/>
    </source>
</evidence>
<gene>
    <name evidence="2" type="ORF">EAX61_00250</name>
</gene>
<keyword evidence="3" id="KW-1185">Reference proteome</keyword>
<organism evidence="2 3">
    <name type="scientific">Dokdonia sinensis</name>
    <dbReference type="NCBI Taxonomy" id="2479847"/>
    <lineage>
        <taxon>Bacteria</taxon>
        <taxon>Pseudomonadati</taxon>
        <taxon>Bacteroidota</taxon>
        <taxon>Flavobacteriia</taxon>
        <taxon>Flavobacteriales</taxon>
        <taxon>Flavobacteriaceae</taxon>
        <taxon>Dokdonia</taxon>
    </lineage>
</organism>
<dbReference type="RefSeq" id="WP_121915652.1">
    <property type="nucleotide sequence ID" value="NZ_REFV01000001.1"/>
</dbReference>
<dbReference type="InterPro" id="IPR011256">
    <property type="entry name" value="Reg_factor_effector_dom_sf"/>
</dbReference>
<sequence>MKFLKFLLFLVLIVLIGGAIYFATQDGTYQIEESTVIEAPKSVVYDIANDYKTWESWGPWKAEDPTMVWTYADKTSGEGASYSWQGEYDGSMTTTKAVPHTTLEQDLTIVTPGGERFPKVYWNFEDTEDGATKATWGMTGEHTIMDKAYFALSGMDFEAEQREMYAKGLDGLKKMAEEAITAYEINVDGLAEHGGGFYLYRTTSANAASISQIMGENYGGIMAFMNANNIKQSGMPFTIYNQMLENGAVIMTNAIPVKEKIVVAGETNVLSGFMPRTAALKVTLRGDYKNLSEAWARAYAALAEKGYEQSDQPPFEIYTNDPGEFPSPADWVTEIYIPIVDIQ</sequence>
<dbReference type="SUPFAM" id="SSF55961">
    <property type="entry name" value="Bet v1-like"/>
    <property type="match status" value="1"/>
</dbReference>
<dbReference type="CDD" id="cd07818">
    <property type="entry name" value="SRPBCC_1"/>
    <property type="match status" value="1"/>
</dbReference>
<dbReference type="SMART" id="SM00871">
    <property type="entry name" value="AraC_E_bind"/>
    <property type="match status" value="1"/>
</dbReference>
<evidence type="ECO:0000259" key="1">
    <source>
        <dbReference type="SMART" id="SM00871"/>
    </source>
</evidence>
<dbReference type="InterPro" id="IPR010499">
    <property type="entry name" value="AraC_E-bd"/>
</dbReference>
<protein>
    <submittedName>
        <fullName evidence="2">AraC family transcriptional regulator</fullName>
    </submittedName>
</protein>
<comment type="caution">
    <text evidence="2">The sequence shown here is derived from an EMBL/GenBank/DDBJ whole genome shotgun (WGS) entry which is preliminary data.</text>
</comment>
<dbReference type="OrthoDB" id="9807923at2"/>